<feature type="region of interest" description="Disordered" evidence="7">
    <location>
        <begin position="996"/>
        <end position="1025"/>
    </location>
</feature>
<feature type="region of interest" description="Disordered" evidence="7">
    <location>
        <begin position="25"/>
        <end position="76"/>
    </location>
</feature>
<evidence type="ECO:0000256" key="6">
    <source>
        <dbReference type="PROSITE-ProRule" id="PRU00259"/>
    </source>
</evidence>
<dbReference type="Pfam" id="PF00514">
    <property type="entry name" value="Arm"/>
    <property type="match status" value="3"/>
</dbReference>
<dbReference type="GO" id="GO:0005737">
    <property type="term" value="C:cytoplasm"/>
    <property type="evidence" value="ECO:0007669"/>
    <property type="project" value="TreeGrafter"/>
</dbReference>
<feature type="domain" description="Fibronectin type-III" evidence="8">
    <location>
        <begin position="265"/>
        <end position="375"/>
    </location>
</feature>
<dbReference type="InterPro" id="IPR000225">
    <property type="entry name" value="Armadillo"/>
</dbReference>
<dbReference type="WBParaSite" id="ACRNAN_Path_1001.g3846.t2">
    <property type="protein sequence ID" value="ACRNAN_Path_1001.g3846.t2"/>
    <property type="gene ID" value="ACRNAN_Path_1001.g3846"/>
</dbReference>
<keyword evidence="3" id="KW-0677">Repeat</keyword>
<dbReference type="PANTHER" id="PTHR10372">
    <property type="entry name" value="PLAKOPHILLIN-RELATED"/>
    <property type="match status" value="1"/>
</dbReference>
<dbReference type="InterPro" id="IPR003961">
    <property type="entry name" value="FN3_dom"/>
</dbReference>
<feature type="compositionally biased region" description="Polar residues" evidence="7">
    <location>
        <begin position="1253"/>
        <end position="1263"/>
    </location>
</feature>
<keyword evidence="9" id="KW-1185">Reference proteome</keyword>
<sequence length="1367" mass="151391">MASQVGENPAIVAVPIWPYGVPMEPIPEEEDHENLGSASTIHGHPTSPTSGRDGGHMGTARSITPGTKRLIESKQRQREIYTSEQVDTLVSTVPKNNVPDAWNQLTEEQVVVDPNMTSTYITESIAGPASARGTTYSYTYETHLDEPETQAVNFDEYTEFVNDENLERHSTQTQKITRMTKITTTRSIKQVPVDPNELYFDSEGNPIMNGYGVVSLENEENYGINLSREQRVEYEEVSLSSPSSSNTAQAPPPPAYVHYGVTPSAPGVPQLVDLDENEVALAWLRPDFDGSAGAILGYRVEFRRNPKDPWEPAHDDLDVHGKTHEKVIHELDHLQCYKFTNLDPLSEYQFRVLAANPAGFGLPSTCTPPIQLRPKYDIPPAIDNAPLPPGQPKVVAVEGDRATIEWTPAPFPQTGISPISGYVIEYRAAGTTNWIPSNDFPVPGYRYEVSNLRPNGEYEFRVSARTEEGILSEPSQSTGFVRIKPAVPMRSQHPYNPDLSPPGQPQVIEADSTWVQLQWSSSVSEEFMSVTYLVESREIGDLNWYASTPKPIAGNELIIENLNNDSTYEFRVSTVAPDGSQSEPSETSDVVRLRPLHRVGSGAQRPERPSAPEYLDFDGGNSVTLCWLPAKSLLPVQGYEVEFRDFQQDATQWFKVTDQIVHSCKTTVGYLIHGHQYQFRIIAKNAVGYSDPSDASPPITIGTSLKDTKYIEAERHGSVSLLQEMIRESPPLPDRDDSPPPIYRQPNASNLQWRDPTLKEVIDYLLSPDKNIQLDASGYLQHLTYNDNMIKEETRNLGGIPNLIRLLDSDQPEIVRNCCGCLKNLSFGKENDTNKKVINQSGGVRALGIVLRTTSDMHVKEEATGALWNISSCDDLKEPVLNQVAEIIVNYVVIPGSGYNQGSPGAQRQPDRHYNTHWFRNGTGLLRNISAANQTARKALRHAPNLIEALLHFLSISIQRNQVDTRAVENVVCLLRNLSYRVQEVVDPNYSPSANIREVESSKSRTRSKSAPSGSPKGKKKGLFNKKNKKDVVEESFPTHGPSLLWHPDTVKMYLRLLQDSSNSETLEASAAAIQNLAACQFDGSVQVRTNVRIEKGLPILVELLGLQDDKVVCAVTTALRNLALDPRNLELIGKYALKDLIEKLPKMDQQQRSPNISDSTIGAVLGILFEAVRSSVALTKNLHEVGGTERLRKLAKSYPAYGMRVCKYATQVLYMMWQHKDLHDLFKRSGLKEVDFYSGHTGGKHSARGDTATLSRPISSQGAERPARLRSETLDDSAESAQGRYGAMGSTASIGKGSNPRYADHSPVTPNSDRSAPSSQYRSAGHYAGSTTYERPPYSQVPGEPLYAAVHKRNGHRGSIGGDSWV</sequence>
<feature type="repeat" description="ARM" evidence="6">
    <location>
        <begin position="798"/>
        <end position="842"/>
    </location>
</feature>
<dbReference type="Gene3D" id="1.25.10.10">
    <property type="entry name" value="Leucine-rich Repeat Variant"/>
    <property type="match status" value="1"/>
</dbReference>
<dbReference type="SUPFAM" id="SSF48371">
    <property type="entry name" value="ARM repeat"/>
    <property type="match status" value="1"/>
</dbReference>
<feature type="compositionally biased region" description="Low complexity" evidence="7">
    <location>
        <begin position="238"/>
        <end position="249"/>
    </location>
</feature>
<dbReference type="GO" id="GO:0005886">
    <property type="term" value="C:plasma membrane"/>
    <property type="evidence" value="ECO:0007669"/>
    <property type="project" value="TreeGrafter"/>
</dbReference>
<evidence type="ECO:0000256" key="7">
    <source>
        <dbReference type="SAM" id="MobiDB-lite"/>
    </source>
</evidence>
<organism evidence="9 10">
    <name type="scientific">Acrobeloides nanus</name>
    <dbReference type="NCBI Taxonomy" id="290746"/>
    <lineage>
        <taxon>Eukaryota</taxon>
        <taxon>Metazoa</taxon>
        <taxon>Ecdysozoa</taxon>
        <taxon>Nematoda</taxon>
        <taxon>Chromadorea</taxon>
        <taxon>Rhabditida</taxon>
        <taxon>Tylenchina</taxon>
        <taxon>Cephalobomorpha</taxon>
        <taxon>Cephaloboidea</taxon>
        <taxon>Cephalobidae</taxon>
        <taxon>Acrobeloides</taxon>
    </lineage>
</organism>
<dbReference type="SMART" id="SM00185">
    <property type="entry name" value="ARM"/>
    <property type="match status" value="6"/>
</dbReference>
<evidence type="ECO:0000256" key="1">
    <source>
        <dbReference type="ARBA" id="ARBA00004282"/>
    </source>
</evidence>
<evidence type="ECO:0000259" key="8">
    <source>
        <dbReference type="PROSITE" id="PS50853"/>
    </source>
</evidence>
<feature type="domain" description="Fibronectin type-III" evidence="8">
    <location>
        <begin position="388"/>
        <end position="486"/>
    </location>
</feature>
<feature type="domain" description="Fibronectin type-III" evidence="8">
    <location>
        <begin position="501"/>
        <end position="596"/>
    </location>
</feature>
<keyword evidence="4" id="KW-0130">Cell adhesion</keyword>
<evidence type="ECO:0000313" key="10">
    <source>
        <dbReference type="WBParaSite" id="ACRNAN_Path_1001.g3846.t2"/>
    </source>
</evidence>
<dbReference type="SUPFAM" id="SSF49265">
    <property type="entry name" value="Fibronectin type III"/>
    <property type="match status" value="2"/>
</dbReference>
<dbReference type="PROSITE" id="PS50853">
    <property type="entry name" value="FN3"/>
    <property type="match status" value="4"/>
</dbReference>
<comment type="similarity">
    <text evidence="2">Belongs to the beta-catenin family.</text>
</comment>
<feature type="region of interest" description="Disordered" evidence="7">
    <location>
        <begin position="729"/>
        <end position="750"/>
    </location>
</feature>
<proteinExistence type="inferred from homology"/>
<dbReference type="Proteomes" id="UP000887540">
    <property type="component" value="Unplaced"/>
</dbReference>
<dbReference type="InterPro" id="IPR016024">
    <property type="entry name" value="ARM-type_fold"/>
</dbReference>
<dbReference type="InterPro" id="IPR028435">
    <property type="entry name" value="Plakophilin/d_Catenin"/>
</dbReference>
<dbReference type="GO" id="GO:0005634">
    <property type="term" value="C:nucleus"/>
    <property type="evidence" value="ECO:0007669"/>
    <property type="project" value="TreeGrafter"/>
</dbReference>
<dbReference type="InterPro" id="IPR011989">
    <property type="entry name" value="ARM-like"/>
</dbReference>
<feature type="repeat" description="ARM" evidence="6">
    <location>
        <begin position="1096"/>
        <end position="1133"/>
    </location>
</feature>
<dbReference type="GO" id="GO:0098609">
    <property type="term" value="P:cell-cell adhesion"/>
    <property type="evidence" value="ECO:0007669"/>
    <property type="project" value="InterPro"/>
</dbReference>
<evidence type="ECO:0000256" key="5">
    <source>
        <dbReference type="ARBA" id="ARBA00022949"/>
    </source>
</evidence>
<dbReference type="PROSITE" id="PS50176">
    <property type="entry name" value="ARM_REPEAT"/>
    <property type="match status" value="3"/>
</dbReference>
<dbReference type="GO" id="GO:0005912">
    <property type="term" value="C:adherens junction"/>
    <property type="evidence" value="ECO:0007669"/>
    <property type="project" value="TreeGrafter"/>
</dbReference>
<evidence type="ECO:0000256" key="2">
    <source>
        <dbReference type="ARBA" id="ARBA00005462"/>
    </source>
</evidence>
<dbReference type="PANTHER" id="PTHR10372:SF27">
    <property type="entry name" value="ADHERENS JUNCTION PROTEIN P120"/>
    <property type="match status" value="1"/>
</dbReference>
<dbReference type="InterPro" id="IPR036116">
    <property type="entry name" value="FN3_sf"/>
</dbReference>
<evidence type="ECO:0000256" key="4">
    <source>
        <dbReference type="ARBA" id="ARBA00022889"/>
    </source>
</evidence>
<feature type="compositionally biased region" description="Polar residues" evidence="7">
    <location>
        <begin position="36"/>
        <end position="50"/>
    </location>
</feature>
<evidence type="ECO:0000313" key="9">
    <source>
        <dbReference type="Proteomes" id="UP000887540"/>
    </source>
</evidence>
<name>A0A914BU90_9BILA</name>
<comment type="subcellular location">
    <subcellularLocation>
        <location evidence="1">Cell junction</location>
    </subcellularLocation>
</comment>
<feature type="domain" description="Fibronectin type-III" evidence="8">
    <location>
        <begin position="608"/>
        <end position="706"/>
    </location>
</feature>
<feature type="region of interest" description="Disordered" evidence="7">
    <location>
        <begin position="235"/>
        <end position="255"/>
    </location>
</feature>
<dbReference type="InterPro" id="IPR013783">
    <property type="entry name" value="Ig-like_fold"/>
</dbReference>
<dbReference type="Gene3D" id="2.60.40.10">
    <property type="entry name" value="Immunoglobulins"/>
    <property type="match status" value="4"/>
</dbReference>
<feature type="repeat" description="ARM" evidence="6">
    <location>
        <begin position="842"/>
        <end position="885"/>
    </location>
</feature>
<reference evidence="10" key="1">
    <citation type="submission" date="2022-11" db="UniProtKB">
        <authorList>
            <consortium name="WormBaseParasite"/>
        </authorList>
    </citation>
    <scope>IDENTIFICATION</scope>
</reference>
<feature type="compositionally biased region" description="Polar residues" evidence="7">
    <location>
        <begin position="1309"/>
        <end position="1323"/>
    </location>
</feature>
<dbReference type="Pfam" id="PF00041">
    <property type="entry name" value="fn3"/>
    <property type="match status" value="4"/>
</dbReference>
<dbReference type="SMART" id="SM00060">
    <property type="entry name" value="FN3"/>
    <property type="match status" value="4"/>
</dbReference>
<feature type="region of interest" description="Disordered" evidence="7">
    <location>
        <begin position="1240"/>
        <end position="1341"/>
    </location>
</feature>
<protein>
    <submittedName>
        <fullName evidence="10">Fibronectin type-III domain-containing protein</fullName>
    </submittedName>
</protein>
<keyword evidence="5" id="KW-0965">Cell junction</keyword>
<dbReference type="CDD" id="cd00063">
    <property type="entry name" value="FN3"/>
    <property type="match status" value="4"/>
</dbReference>
<evidence type="ECO:0000256" key="3">
    <source>
        <dbReference type="ARBA" id="ARBA00022737"/>
    </source>
</evidence>
<accession>A0A914BU90</accession>